<evidence type="ECO:0000313" key="2">
    <source>
        <dbReference type="EMBL" id="EGE80108.2"/>
    </source>
</evidence>
<accession>F2TA45</accession>
<feature type="compositionally biased region" description="Basic and acidic residues" evidence="1">
    <location>
        <begin position="15"/>
        <end position="24"/>
    </location>
</feature>
<gene>
    <name evidence="2" type="ORF">BDDG_03049</name>
</gene>
<proteinExistence type="predicted"/>
<organism evidence="2">
    <name type="scientific">Ajellomyces dermatitidis (strain ATCC 18188 / CBS 674.68)</name>
    <name type="common">Blastomyces dermatitidis</name>
    <dbReference type="NCBI Taxonomy" id="653446"/>
    <lineage>
        <taxon>Eukaryota</taxon>
        <taxon>Fungi</taxon>
        <taxon>Dikarya</taxon>
        <taxon>Ascomycota</taxon>
        <taxon>Pezizomycotina</taxon>
        <taxon>Eurotiomycetes</taxon>
        <taxon>Eurotiomycetidae</taxon>
        <taxon>Onygenales</taxon>
        <taxon>Ajellomycetaceae</taxon>
        <taxon>Blastomyces</taxon>
    </lineage>
</organism>
<dbReference type="Proteomes" id="UP000007802">
    <property type="component" value="Unassembled WGS sequence"/>
</dbReference>
<name>F2TA45_AJEDA</name>
<reference evidence="2" key="1">
    <citation type="submission" date="2010-03" db="EMBL/GenBank/DDBJ databases">
        <title>Annotation of Blastomyces dermatitidis strain ATCC 18188.</title>
        <authorList>
            <consortium name="The Broad Institute Genome Sequencing Platform"/>
            <consortium name="Broad Institute Genome Sequencing Center for Infectious Disease."/>
            <person name="Cuomo C."/>
            <person name="Klein B."/>
            <person name="Sullivan T."/>
            <person name="Heitman J."/>
            <person name="Young S."/>
            <person name="Zeng Q."/>
            <person name="Gargeya S."/>
            <person name="Alvarado L."/>
            <person name="Berlin A.M."/>
            <person name="Chapman S.B."/>
            <person name="Chen Z."/>
            <person name="Freedman E."/>
            <person name="Gellesch M."/>
            <person name="Goldberg J."/>
            <person name="Griggs A."/>
            <person name="Gujja S."/>
            <person name="Heilman E."/>
            <person name="Heiman D."/>
            <person name="Howarth C."/>
            <person name="Mehta T."/>
            <person name="Neiman D."/>
            <person name="Pearson M."/>
            <person name="Roberts A."/>
            <person name="Saif S."/>
            <person name="Shea T."/>
            <person name="Shenoy N."/>
            <person name="Sisk P."/>
            <person name="Stolte C."/>
            <person name="Sykes S."/>
            <person name="White J."/>
            <person name="Yandava C."/>
            <person name="Haas B."/>
            <person name="Nusbaum C."/>
            <person name="Birren B."/>
        </authorList>
    </citation>
    <scope>NUCLEOTIDE SEQUENCE [LARGE SCALE GENOMIC DNA]</scope>
    <source>
        <strain evidence="2">ATCC 18188</strain>
    </source>
</reference>
<feature type="region of interest" description="Disordered" evidence="1">
    <location>
        <begin position="1"/>
        <end position="24"/>
    </location>
</feature>
<protein>
    <submittedName>
        <fullName evidence="2">Uncharacterized protein</fullName>
    </submittedName>
</protein>
<dbReference type="HOGENOM" id="CLU_1927029_0_0_1"/>
<dbReference type="AlphaFoldDB" id="F2TA45"/>
<sequence length="86" mass="9314">MAKGDKNNSIGIPEHPAKEKAQQAHDHYMHYTYASLCGTVNRDVPSSKNGPALGALVLHDSSVQPVGIAKSPLWVQHNILKIYGPN</sequence>
<evidence type="ECO:0000256" key="1">
    <source>
        <dbReference type="SAM" id="MobiDB-lite"/>
    </source>
</evidence>
<dbReference type="EMBL" id="GG749418">
    <property type="protein sequence ID" value="EGE80108.2"/>
    <property type="molecule type" value="Genomic_DNA"/>
</dbReference>